<sequence length="1894" mass="209908">MFACSAHVNCTIPDNYTVSFDADPDIDGIGVIAAFYIAALATVIILTVTYFSSSPEEFDNFGFSKLDVLIVNSFQRWIHPRARPKTTQALQKAILILSDQQLITGVSISIVSLARLCKVTQYHFNIAINLSLAASIAHSMTFSFVEQYVKQNIFFRTWRAIAMIIFGALILVIWIVTGSNDWLEVYGQPALCGYKNLGQNFGPPAATSLAILYWFLLREWVLAVTVLIPSFTKAGWMLTLLSTTFWLAQLCDLLQKACKKSASQLYRHHKLLRETSIFPTSSDLSFDARRLQFLSTLRAKIVQGIWSFLCGALLSSFVLLYGVAQVWGSFAFNLCWASYNLLESVKIIASLRDVAQENGMNGSENEWSFGQQLPLLMLLLPTFAMLEIFFDDPGVEDTNGFDNAFETSRNTTSSCKSPEFQMKLLPSSTFSKVTGSDDCLPEGYALRRRIDTEQRIGMDISDIRIESSLHSHQPTILEQRSGGQAINATDDQEQEPNTSFILWQIKIQKLRAARVRFAASWQALPQVIIVLLFIVIPVYLAVLYNRSTQLNIEFVTSLLASIVAAAGLSVLLFFEQRKSVIPSDLATYYLVASTLCDVLLLTIPLGISTDIKIATPVIMRLVAFLAILLLENWSRRFAISTLSRSLSPEERSGVLSKVFFFWVNPILHQGYKGILVGHDLPPLSDRLAPKISRKRILSAWGQRSKPETKWTLPYTLYQSIKQPFLAAILPRLFLTASRYSQPILMRKSIRYVTTSRASDERPVGYWIIVAAVAVYGGLAISTGIYQHRLNRLKLLTNSALTGLIHHKVMETPSVLYDNGEAVALMSSDVDGLEGIAEMFHETWAQALEVAIGVALLASEVGWFSVLPLFLIFLCSRVSRYVAKNLQSYQKNWNIATQTRIGTTSSMIASMKVVKMLGLQRYLACRTQKLRVEELEVASKVRLMMVYYNSSANALGIFSPAITLVCFAAVVAVKGQRLDAETAFTTMAVLSMVTHPANMVMTFIPRAIAAFSGFERIQNYLLRPSVKDQRQLLSQTTLRNSSLNPSSEPRPAILIQQLTIVDKQPILENINLKISAGSLTIISGPVGCGKSMLLRAVLGEIAPFQGSIMLASKRIAYCAQRPWLPGGTIKEAIISNTRHEDVHWYREVLSACCLDYDLESLPEADETQIGSRGANLSGGQKQRVALARAVFARCDIVLLDDTFSALDGETEREVFENLCSSQGIFKKLKTTVILVSNSTQYYPAADNIVILGDLGIKAQGGWNTIKSKTEAIEKFGPRNPTEEGGDSALAKNLDKLNAQLRASNEAEGDLARQTGDTTLYGYYFHFVGWINLLLIPASTASYSAFNTIPQYWLKLWTDSGVNDMVFYITGFVIMAFIAWSSTSGTMWAAQVRLAPQSGIRLHEHLLRIVTWFSQDIQLIDKQLPTALSNLSAQICKLLAQTIVLFITQKWLVLSFPACIAVVYIVQRVYLRTSRQLRFLELESRAAVFSSILETVEGLETIRSFGWRQETVLRNTQSLESSQRPEFLLLALQRWLNLVLDLLAAAIAIIVISIAVIWRGTASGGQIGVALNILLITNTTLLRLVQSWTNLEVSMGAISRLRMLEQNTPSENKSSENFEPPSNWPSSGSIKLTNVAASYYPGAVALRNINLDIHPGQRIIVCGRTGSGKSSLLLTLLRMLELESGKIEVDGVDISQVPRDSIRERCFVAVAQDPLILSNETLRNNLDPGHLEPDIVLVDALIKTGLQSHFRSGHFNGDLSSLISGLSDSDSHSFLDMEVSQFPALSGGQSQMFALARALVKVKSLRNVGLQPVVLLDEVSSSVDLTTESTIHKVIAEEFTDNGHTVVIVAHRINVLADYAKPGKDIIAWMGDGRIQEVITSVTPAVLKGLSQQNNI</sequence>
<comment type="subcellular location">
    <subcellularLocation>
        <location evidence="1">Membrane</location>
        <topology evidence="1">Multi-pass membrane protein</topology>
    </subcellularLocation>
</comment>
<reference evidence="11 12" key="1">
    <citation type="submission" date="2018-05" db="EMBL/GenBank/DDBJ databases">
        <title>Draft genome sequence of Scytalidium lignicola DSM 105466, a ubiquitous saprotrophic fungus.</title>
        <authorList>
            <person name="Buettner E."/>
            <person name="Gebauer A.M."/>
            <person name="Hofrichter M."/>
            <person name="Liers C."/>
            <person name="Kellner H."/>
        </authorList>
    </citation>
    <scope>NUCLEOTIDE SEQUENCE [LARGE SCALE GENOMIC DNA]</scope>
    <source>
        <strain evidence="11 12">DSM 105466</strain>
    </source>
</reference>
<keyword evidence="12" id="KW-1185">Reference proteome</keyword>
<dbReference type="CDD" id="cd03250">
    <property type="entry name" value="ABCC_MRP_domain1"/>
    <property type="match status" value="1"/>
</dbReference>
<dbReference type="CDD" id="cd18579">
    <property type="entry name" value="ABC_6TM_ABCC_D1"/>
    <property type="match status" value="1"/>
</dbReference>
<dbReference type="InterPro" id="IPR044726">
    <property type="entry name" value="ABCC_6TM_D2"/>
</dbReference>
<feature type="transmembrane region" description="Helical" evidence="8">
    <location>
        <begin position="1536"/>
        <end position="1556"/>
    </location>
</feature>
<feature type="transmembrane region" description="Helical" evidence="8">
    <location>
        <begin position="1364"/>
        <end position="1388"/>
    </location>
</feature>
<feature type="domain" description="ABC transmembrane type-1" evidence="10">
    <location>
        <begin position="732"/>
        <end position="1008"/>
    </location>
</feature>
<dbReference type="InterPro" id="IPR027417">
    <property type="entry name" value="P-loop_NTPase"/>
</dbReference>
<dbReference type="PROSITE" id="PS00211">
    <property type="entry name" value="ABC_TRANSPORTER_1"/>
    <property type="match status" value="2"/>
</dbReference>
<dbReference type="InterPro" id="IPR003439">
    <property type="entry name" value="ABC_transporter-like_ATP-bd"/>
</dbReference>
<feature type="transmembrane region" description="Helical" evidence="8">
    <location>
        <begin position="126"/>
        <end position="145"/>
    </location>
</feature>
<feature type="transmembrane region" description="Helical" evidence="8">
    <location>
        <begin position="992"/>
        <end position="1013"/>
    </location>
</feature>
<evidence type="ECO:0000256" key="4">
    <source>
        <dbReference type="ARBA" id="ARBA00022741"/>
    </source>
</evidence>
<keyword evidence="2" id="KW-0813">Transport</keyword>
<proteinExistence type="predicted"/>
<evidence type="ECO:0000259" key="9">
    <source>
        <dbReference type="PROSITE" id="PS50893"/>
    </source>
</evidence>
<feature type="non-terminal residue" evidence="11">
    <location>
        <position position="1"/>
    </location>
</feature>
<evidence type="ECO:0000256" key="5">
    <source>
        <dbReference type="ARBA" id="ARBA00022840"/>
    </source>
</evidence>
<feature type="transmembrane region" description="Helical" evidence="8">
    <location>
        <begin position="1562"/>
        <end position="1583"/>
    </location>
</feature>
<feature type="transmembrane region" description="Helical" evidence="8">
    <location>
        <begin position="523"/>
        <end position="542"/>
    </location>
</feature>
<feature type="transmembrane region" description="Helical" evidence="8">
    <location>
        <begin position="1451"/>
        <end position="1469"/>
    </location>
</feature>
<feature type="transmembrane region" description="Helical" evidence="8">
    <location>
        <begin position="1321"/>
        <end position="1344"/>
    </location>
</feature>
<dbReference type="GO" id="GO:0140359">
    <property type="term" value="F:ABC-type transporter activity"/>
    <property type="evidence" value="ECO:0007669"/>
    <property type="project" value="InterPro"/>
</dbReference>
<dbReference type="SMART" id="SM00382">
    <property type="entry name" value="AAA"/>
    <property type="match status" value="2"/>
</dbReference>
<dbReference type="STRING" id="5539.A0A3E2GZH5"/>
<keyword evidence="5" id="KW-0067">ATP-binding</keyword>
<evidence type="ECO:0000256" key="2">
    <source>
        <dbReference type="ARBA" id="ARBA00022448"/>
    </source>
</evidence>
<evidence type="ECO:0000259" key="10">
    <source>
        <dbReference type="PROSITE" id="PS50929"/>
    </source>
</evidence>
<keyword evidence="6 8" id="KW-1133">Transmembrane helix</keyword>
<dbReference type="PANTHER" id="PTHR24223">
    <property type="entry name" value="ATP-BINDING CASSETTE SUB-FAMILY C"/>
    <property type="match status" value="1"/>
</dbReference>
<dbReference type="GO" id="GO:0016020">
    <property type="term" value="C:membrane"/>
    <property type="evidence" value="ECO:0007669"/>
    <property type="project" value="UniProtKB-SubCell"/>
</dbReference>
<feature type="transmembrane region" description="Helical" evidence="8">
    <location>
        <begin position="554"/>
        <end position="574"/>
    </location>
</feature>
<feature type="transmembrane region" description="Helical" evidence="8">
    <location>
        <begin position="29"/>
        <end position="51"/>
    </location>
</feature>
<dbReference type="Pfam" id="PF00664">
    <property type="entry name" value="ABC_membrane"/>
    <property type="match status" value="2"/>
</dbReference>
<feature type="transmembrane region" description="Helical" evidence="8">
    <location>
        <begin position="157"/>
        <end position="176"/>
    </location>
</feature>
<keyword evidence="7 8" id="KW-0472">Membrane</keyword>
<feature type="domain" description="ABC transporter" evidence="9">
    <location>
        <begin position="1628"/>
        <end position="1893"/>
    </location>
</feature>
<dbReference type="PROSITE" id="PS50893">
    <property type="entry name" value="ABC_TRANSPORTER_2"/>
    <property type="match status" value="2"/>
</dbReference>
<dbReference type="SUPFAM" id="SSF90123">
    <property type="entry name" value="ABC transporter transmembrane region"/>
    <property type="match status" value="2"/>
</dbReference>
<evidence type="ECO:0008006" key="13">
    <source>
        <dbReference type="Google" id="ProtNLM"/>
    </source>
</evidence>
<feature type="transmembrane region" description="Helical" evidence="8">
    <location>
        <begin position="613"/>
        <end position="630"/>
    </location>
</feature>
<feature type="transmembrane region" description="Helical" evidence="8">
    <location>
        <begin position="849"/>
        <end position="873"/>
    </location>
</feature>
<dbReference type="Gene3D" id="3.40.50.300">
    <property type="entry name" value="P-loop containing nucleotide triphosphate hydrolases"/>
    <property type="match status" value="2"/>
</dbReference>
<dbReference type="Gene3D" id="1.20.1560.10">
    <property type="entry name" value="ABC transporter type 1, transmembrane domain"/>
    <property type="match status" value="2"/>
</dbReference>
<dbReference type="GO" id="GO:0016887">
    <property type="term" value="F:ATP hydrolysis activity"/>
    <property type="evidence" value="ECO:0007669"/>
    <property type="project" value="InterPro"/>
</dbReference>
<dbReference type="Pfam" id="PF00005">
    <property type="entry name" value="ABC_tran"/>
    <property type="match status" value="2"/>
</dbReference>
<evidence type="ECO:0000256" key="7">
    <source>
        <dbReference type="ARBA" id="ARBA00023136"/>
    </source>
</evidence>
<dbReference type="InterPro" id="IPR050173">
    <property type="entry name" value="ABC_transporter_C-like"/>
</dbReference>
<feature type="transmembrane region" description="Helical" evidence="8">
    <location>
        <begin position="305"/>
        <end position="324"/>
    </location>
</feature>
<feature type="transmembrane region" description="Helical" evidence="8">
    <location>
        <begin position="373"/>
        <end position="390"/>
    </location>
</feature>
<dbReference type="GO" id="GO:0005524">
    <property type="term" value="F:ATP binding"/>
    <property type="evidence" value="ECO:0007669"/>
    <property type="project" value="UniProtKB-KW"/>
</dbReference>
<comment type="caution">
    <text evidence="11">The sequence shown here is derived from an EMBL/GenBank/DDBJ whole genome shotgun (WGS) entry which is preliminary data.</text>
</comment>
<dbReference type="InterPro" id="IPR036640">
    <property type="entry name" value="ABC1_TM_sf"/>
</dbReference>
<dbReference type="InterPro" id="IPR011527">
    <property type="entry name" value="ABC1_TM_dom"/>
</dbReference>
<dbReference type="InterPro" id="IPR003593">
    <property type="entry name" value="AAA+_ATPase"/>
</dbReference>
<feature type="transmembrane region" description="Helical" evidence="8">
    <location>
        <begin position="586"/>
        <end position="607"/>
    </location>
</feature>
<dbReference type="PANTHER" id="PTHR24223:SF345">
    <property type="entry name" value="ABC MULTIDRUG TRANSPORTER (EUROFUNG)"/>
    <property type="match status" value="1"/>
</dbReference>
<evidence type="ECO:0000256" key="8">
    <source>
        <dbReference type="SAM" id="Phobius"/>
    </source>
</evidence>
<evidence type="ECO:0000313" key="11">
    <source>
        <dbReference type="EMBL" id="RFU26545.1"/>
    </source>
</evidence>
<feature type="domain" description="ABC transporter" evidence="9">
    <location>
        <begin position="1037"/>
        <end position="1277"/>
    </location>
</feature>
<feature type="transmembrane region" description="Helical" evidence="8">
    <location>
        <begin position="211"/>
        <end position="231"/>
    </location>
</feature>
<feature type="transmembrane region" description="Helical" evidence="8">
    <location>
        <begin position="951"/>
        <end position="972"/>
    </location>
</feature>
<name>A0A3E2GZH5_SCYLI</name>
<dbReference type="SUPFAM" id="SSF52540">
    <property type="entry name" value="P-loop containing nucleoside triphosphate hydrolases"/>
    <property type="match status" value="2"/>
</dbReference>
<evidence type="ECO:0000256" key="3">
    <source>
        <dbReference type="ARBA" id="ARBA00022692"/>
    </source>
</evidence>
<dbReference type="PROSITE" id="PS50929">
    <property type="entry name" value="ABC_TM1F"/>
    <property type="match status" value="2"/>
</dbReference>
<keyword evidence="3 8" id="KW-0812">Transmembrane</keyword>
<dbReference type="InterPro" id="IPR017871">
    <property type="entry name" value="ABC_transporter-like_CS"/>
</dbReference>
<gene>
    <name evidence="11" type="ORF">B7463_g9807</name>
</gene>
<dbReference type="InterPro" id="IPR044746">
    <property type="entry name" value="ABCC_6TM_D1"/>
</dbReference>
<organism evidence="11 12">
    <name type="scientific">Scytalidium lignicola</name>
    <name type="common">Hyphomycete</name>
    <dbReference type="NCBI Taxonomy" id="5539"/>
    <lineage>
        <taxon>Eukaryota</taxon>
        <taxon>Fungi</taxon>
        <taxon>Dikarya</taxon>
        <taxon>Ascomycota</taxon>
        <taxon>Pezizomycotina</taxon>
        <taxon>Leotiomycetes</taxon>
        <taxon>Leotiomycetes incertae sedis</taxon>
        <taxon>Scytalidium</taxon>
    </lineage>
</organism>
<accession>A0A3E2GZH5</accession>
<dbReference type="Proteomes" id="UP000258309">
    <property type="component" value="Unassembled WGS sequence"/>
</dbReference>
<feature type="transmembrane region" description="Helical" evidence="8">
    <location>
        <begin position="763"/>
        <end position="785"/>
    </location>
</feature>
<dbReference type="EMBL" id="NCSJ02000256">
    <property type="protein sequence ID" value="RFU26545.1"/>
    <property type="molecule type" value="Genomic_DNA"/>
</dbReference>
<keyword evidence="4" id="KW-0547">Nucleotide-binding</keyword>
<evidence type="ECO:0000256" key="6">
    <source>
        <dbReference type="ARBA" id="ARBA00022989"/>
    </source>
</evidence>
<evidence type="ECO:0000256" key="1">
    <source>
        <dbReference type="ARBA" id="ARBA00004141"/>
    </source>
</evidence>
<feature type="non-terminal residue" evidence="11">
    <location>
        <position position="1894"/>
    </location>
</feature>
<evidence type="ECO:0000313" key="12">
    <source>
        <dbReference type="Proteomes" id="UP000258309"/>
    </source>
</evidence>
<feature type="domain" description="ABC transmembrane type-1" evidence="10">
    <location>
        <begin position="1406"/>
        <end position="1590"/>
    </location>
</feature>
<dbReference type="OrthoDB" id="4139357at2759"/>
<dbReference type="CDD" id="cd18580">
    <property type="entry name" value="ABC_6TM_ABCC_D2"/>
    <property type="match status" value="1"/>
</dbReference>
<protein>
    <recommendedName>
        <fullName evidence="13">ABC transporter</fullName>
    </recommendedName>
</protein>